<comment type="caution">
    <text evidence="1">The sequence shown here is derived from an EMBL/GenBank/DDBJ whole genome shotgun (WGS) entry which is preliminary data.</text>
</comment>
<organism evidence="1 2">
    <name type="scientific">Catharanthus roseus</name>
    <name type="common">Madagascar periwinkle</name>
    <name type="synonym">Vinca rosea</name>
    <dbReference type="NCBI Taxonomy" id="4058"/>
    <lineage>
        <taxon>Eukaryota</taxon>
        <taxon>Viridiplantae</taxon>
        <taxon>Streptophyta</taxon>
        <taxon>Embryophyta</taxon>
        <taxon>Tracheophyta</taxon>
        <taxon>Spermatophyta</taxon>
        <taxon>Magnoliopsida</taxon>
        <taxon>eudicotyledons</taxon>
        <taxon>Gunneridae</taxon>
        <taxon>Pentapetalae</taxon>
        <taxon>asterids</taxon>
        <taxon>lamiids</taxon>
        <taxon>Gentianales</taxon>
        <taxon>Apocynaceae</taxon>
        <taxon>Rauvolfioideae</taxon>
        <taxon>Vinceae</taxon>
        <taxon>Catharanthinae</taxon>
        <taxon>Catharanthus</taxon>
    </lineage>
</organism>
<dbReference type="Proteomes" id="UP001060085">
    <property type="component" value="Linkage Group LG04"/>
</dbReference>
<name>A0ACC0B319_CATRO</name>
<evidence type="ECO:0000313" key="1">
    <source>
        <dbReference type="EMBL" id="KAI5667031.1"/>
    </source>
</evidence>
<proteinExistence type="predicted"/>
<protein>
    <submittedName>
        <fullName evidence="1">Uncharacterized protein</fullName>
    </submittedName>
</protein>
<keyword evidence="2" id="KW-1185">Reference proteome</keyword>
<gene>
    <name evidence="1" type="ORF">M9H77_16884</name>
</gene>
<sequence>MSPQGIAKIETLKPSMIEEFLKVNELPQVQVVNEESIILHVEDEAFKEELCDFMRVEDKRRSMEKQLGKESPIRLSLILSLMCYEVSFSTFSRPFCEVMKFETHKSCVVNFQGLQVGANIVQEIKEWLTSKSAFEERSFYGFTSFYKNFIKDLSTIASLLMDVPKKMTGFTWKICLPLIEFPFNQVHHSSTRYSPFEVDYVYNFLTPLDMISLSVDHALNLEGKTKTEFVNSSYSKNLDIIKDNNKKFGKI</sequence>
<accession>A0ACC0B319</accession>
<evidence type="ECO:0000313" key="2">
    <source>
        <dbReference type="Proteomes" id="UP001060085"/>
    </source>
</evidence>
<reference evidence="2" key="1">
    <citation type="journal article" date="2023" name="Nat. Plants">
        <title>Single-cell RNA sequencing provides a high-resolution roadmap for understanding the multicellular compartmentation of specialized metabolism.</title>
        <authorList>
            <person name="Sun S."/>
            <person name="Shen X."/>
            <person name="Li Y."/>
            <person name="Li Y."/>
            <person name="Wang S."/>
            <person name="Li R."/>
            <person name="Zhang H."/>
            <person name="Shen G."/>
            <person name="Guo B."/>
            <person name="Wei J."/>
            <person name="Xu J."/>
            <person name="St-Pierre B."/>
            <person name="Chen S."/>
            <person name="Sun C."/>
        </authorList>
    </citation>
    <scope>NUCLEOTIDE SEQUENCE [LARGE SCALE GENOMIC DNA]</scope>
</reference>
<dbReference type="EMBL" id="CM044704">
    <property type="protein sequence ID" value="KAI5667031.1"/>
    <property type="molecule type" value="Genomic_DNA"/>
</dbReference>